<dbReference type="EMBL" id="WIXP02000007">
    <property type="protein sequence ID" value="KAF6207551.1"/>
    <property type="molecule type" value="Genomic_DNA"/>
</dbReference>
<keyword evidence="2" id="KW-1185">Reference proteome</keyword>
<evidence type="ECO:0000313" key="2">
    <source>
        <dbReference type="Proteomes" id="UP000466442"/>
    </source>
</evidence>
<dbReference type="AlphaFoldDB" id="A0A8S9XGY7"/>
<dbReference type="Proteomes" id="UP000466442">
    <property type="component" value="Unassembled WGS sequence"/>
</dbReference>
<organism evidence="1 2">
    <name type="scientific">Apolygus lucorum</name>
    <name type="common">Small green plant bug</name>
    <name type="synonym">Lygocoris lucorum</name>
    <dbReference type="NCBI Taxonomy" id="248454"/>
    <lineage>
        <taxon>Eukaryota</taxon>
        <taxon>Metazoa</taxon>
        <taxon>Ecdysozoa</taxon>
        <taxon>Arthropoda</taxon>
        <taxon>Hexapoda</taxon>
        <taxon>Insecta</taxon>
        <taxon>Pterygota</taxon>
        <taxon>Neoptera</taxon>
        <taxon>Paraneoptera</taxon>
        <taxon>Hemiptera</taxon>
        <taxon>Heteroptera</taxon>
        <taxon>Panheteroptera</taxon>
        <taxon>Cimicomorpha</taxon>
        <taxon>Miridae</taxon>
        <taxon>Mirini</taxon>
        <taxon>Apolygus</taxon>
    </lineage>
</organism>
<reference evidence="1" key="1">
    <citation type="journal article" date="2021" name="Mol. Ecol. Resour.">
        <title>Apolygus lucorum genome provides insights into omnivorousness and mesophyll feeding.</title>
        <authorList>
            <person name="Liu Y."/>
            <person name="Liu H."/>
            <person name="Wang H."/>
            <person name="Huang T."/>
            <person name="Liu B."/>
            <person name="Yang B."/>
            <person name="Yin L."/>
            <person name="Li B."/>
            <person name="Zhang Y."/>
            <person name="Zhang S."/>
            <person name="Jiang F."/>
            <person name="Zhang X."/>
            <person name="Ren Y."/>
            <person name="Wang B."/>
            <person name="Wang S."/>
            <person name="Lu Y."/>
            <person name="Wu K."/>
            <person name="Fan W."/>
            <person name="Wang G."/>
        </authorList>
    </citation>
    <scope>NUCLEOTIDE SEQUENCE</scope>
    <source>
        <strain evidence="1">12Hb</strain>
    </source>
</reference>
<evidence type="ECO:0000313" key="1">
    <source>
        <dbReference type="EMBL" id="KAF6207551.1"/>
    </source>
</evidence>
<gene>
    <name evidence="1" type="ORF">GE061_015998</name>
</gene>
<protein>
    <submittedName>
        <fullName evidence="1">Uncharacterized protein</fullName>
    </submittedName>
</protein>
<sequence length="89" mass="9764">MVDVTLSLLEGDEVLSNPRLDGITTEDASKGGDLLEHRIFLDELPSLVQRTTWTPSYEILMLNIEHGTSQNTSQPVDISGTRAIVLVEA</sequence>
<comment type="caution">
    <text evidence="1">The sequence shown here is derived from an EMBL/GenBank/DDBJ whole genome shotgun (WGS) entry which is preliminary data.</text>
</comment>
<name>A0A8S9XGY7_APOLU</name>
<proteinExistence type="predicted"/>
<accession>A0A8S9XGY7</accession>